<evidence type="ECO:0000313" key="4">
    <source>
        <dbReference type="Proteomes" id="UP000008634"/>
    </source>
</evidence>
<proteinExistence type="predicted"/>
<protein>
    <recommendedName>
        <fullName evidence="5">AAA ATPase</fullName>
    </recommendedName>
</protein>
<reference evidence="3 4" key="1">
    <citation type="journal article" date="2010" name="Stand. Genomic Sci.">
        <title>Complete genome sequence of Cellulophaga algicola type strain (IC166).</title>
        <authorList>
            <person name="Abt B."/>
            <person name="Lu M."/>
            <person name="Misra M."/>
            <person name="Han C."/>
            <person name="Nolan M."/>
            <person name="Lucas S."/>
            <person name="Hammon N."/>
            <person name="Deshpande S."/>
            <person name="Cheng J.F."/>
            <person name="Tapia R."/>
            <person name="Goodwin L."/>
            <person name="Pitluck S."/>
            <person name="Liolios K."/>
            <person name="Pagani I."/>
            <person name="Ivanova N."/>
            <person name="Mavromatis K."/>
            <person name="Ovchinikova G."/>
            <person name="Pati A."/>
            <person name="Chen A."/>
            <person name="Palaniappan K."/>
            <person name="Land M."/>
            <person name="Hauser L."/>
            <person name="Chang Y.J."/>
            <person name="Jeffries C.D."/>
            <person name="Detter J.C."/>
            <person name="Brambilla E."/>
            <person name="Rohde M."/>
            <person name="Tindall B.J."/>
            <person name="Goker M."/>
            <person name="Woyke T."/>
            <person name="Bristow J."/>
            <person name="Eisen J.A."/>
            <person name="Markowitz V."/>
            <person name="Hugenholtz P."/>
            <person name="Kyrpides N.C."/>
            <person name="Klenk H.P."/>
            <person name="Lapidus A."/>
        </authorList>
    </citation>
    <scope>NUCLEOTIDE SEQUENCE [LARGE SCALE GENOMIC DNA]</scope>
    <source>
        <strain evidence="4">DSM 14237 / IC166 / ACAM 630</strain>
    </source>
</reference>
<dbReference type="InterPro" id="IPR041427">
    <property type="entry name" value="AbiJ-NTD3"/>
</dbReference>
<dbReference type="PANTHER" id="PTHR43581:SF2">
    <property type="entry name" value="EXCINUCLEASE ATPASE SUBUNIT"/>
    <property type="match status" value="1"/>
</dbReference>
<dbReference type="Pfam" id="PF18860">
    <property type="entry name" value="AbiJ_NTD3"/>
    <property type="match status" value="1"/>
</dbReference>
<feature type="domain" description="AbiJ-NTD3" evidence="2">
    <location>
        <begin position="21"/>
        <end position="152"/>
    </location>
</feature>
<gene>
    <name evidence="3" type="ordered locus">Celal_3612</name>
</gene>
<dbReference type="HOGENOM" id="CLU_028965_1_0_10"/>
<evidence type="ECO:0000259" key="2">
    <source>
        <dbReference type="Pfam" id="PF18860"/>
    </source>
</evidence>
<dbReference type="InterPro" id="IPR027417">
    <property type="entry name" value="P-loop_NTPase"/>
</dbReference>
<dbReference type="InterPro" id="IPR041685">
    <property type="entry name" value="AAA_GajA/Old/RecF-like"/>
</dbReference>
<dbReference type="EMBL" id="CP002453">
    <property type="protein sequence ID" value="ADV50867.1"/>
    <property type="molecule type" value="Genomic_DNA"/>
</dbReference>
<dbReference type="SUPFAM" id="SSF52540">
    <property type="entry name" value="P-loop containing nucleoside triphosphate hydrolases"/>
    <property type="match status" value="1"/>
</dbReference>
<evidence type="ECO:0008006" key="5">
    <source>
        <dbReference type="Google" id="ProtNLM"/>
    </source>
</evidence>
<dbReference type="Gene3D" id="3.40.50.300">
    <property type="entry name" value="P-loop containing nucleotide triphosphate hydrolases"/>
    <property type="match status" value="1"/>
</dbReference>
<dbReference type="Proteomes" id="UP000008634">
    <property type="component" value="Chromosome"/>
</dbReference>
<dbReference type="CDD" id="cd00267">
    <property type="entry name" value="ABC_ATPase"/>
    <property type="match status" value="1"/>
</dbReference>
<dbReference type="KEGG" id="cao:Celal_3612"/>
<dbReference type="eggNOG" id="COG1131">
    <property type="taxonomic scope" value="Bacteria"/>
</dbReference>
<evidence type="ECO:0000259" key="1">
    <source>
        <dbReference type="Pfam" id="PF13175"/>
    </source>
</evidence>
<evidence type="ECO:0000313" key="3">
    <source>
        <dbReference type="EMBL" id="ADV50867.1"/>
    </source>
</evidence>
<name>E6X957_CELAD</name>
<keyword evidence="4" id="KW-1185">Reference proteome</keyword>
<organism evidence="3 4">
    <name type="scientific">Cellulophaga algicola (strain DSM 14237 / IC166 / ACAM 630)</name>
    <dbReference type="NCBI Taxonomy" id="688270"/>
    <lineage>
        <taxon>Bacteria</taxon>
        <taxon>Pseudomonadati</taxon>
        <taxon>Bacteroidota</taxon>
        <taxon>Flavobacteriia</taxon>
        <taxon>Flavobacteriales</taxon>
        <taxon>Flavobacteriaceae</taxon>
        <taxon>Cellulophaga</taxon>
    </lineage>
</organism>
<sequence>MKYTKELKSKLFRKINNYPNAFNAKDDGWYNGVINFLNNIWDLKALPRVSPDDRWDNAYDDAVQHLVNNPEDWTFEQTFIDYFKLLEKDEDFTKFLETVVHPDFRNDLQEIEFYVSVINSELSSINYTLAVSDYKEDLPIYTLRESKKNDKINVLENSIPFIVGSHSHTNEYPYFYLKTNDWDDYGSETTFRLFYYINSQEVEKIGDVKITNGESDKTREVIEKQFTSLNDSFCSLGQEQEYYENLQRIFNTKLASVLFALKDAAYFVEINDKFSSNTIYRDSLTRGDEAEQLSRNIKLILQGISLENKYNFIYTFTPNYASTPVEIDLEFNDTLEFSDRIFAIIGKNGAGKTQLITNLPIDISESKAEAFIPHKPIFSKIIAVSYSVFDSFKKPNEKIDFNYVFCGLLNDDKTLPSKAEKNQKLIEACKKITYHKRVKKWKDVLSKFIDEDVIEDAFIINEFLSGYNSDQGIEINEANLIHIVDKLSSGQSIMLEIMTKIIANIRYDSLILFDEPETHLHPNAISQLISSIYELVESFDSYCLITTHSPIIIQSIFGKNVYVMEKESNTPILRKIGVESFGENLTVLTEDIFSNSEINKQYKVILDKMIERYYNYETILEKLENDNLPLSLNAKIYLKSKLL</sequence>
<dbReference type="STRING" id="688270.Celal_3612"/>
<dbReference type="PANTHER" id="PTHR43581">
    <property type="entry name" value="ATP/GTP PHOSPHATASE"/>
    <property type="match status" value="1"/>
</dbReference>
<dbReference type="InterPro" id="IPR051396">
    <property type="entry name" value="Bact_Antivir_Def_Nuclease"/>
</dbReference>
<dbReference type="Pfam" id="PF13175">
    <property type="entry name" value="AAA_15"/>
    <property type="match status" value="1"/>
</dbReference>
<dbReference type="AlphaFoldDB" id="E6X957"/>
<feature type="domain" description="Endonuclease GajA/Old nuclease/RecF-like AAA" evidence="1">
    <location>
        <begin position="435"/>
        <end position="553"/>
    </location>
</feature>
<accession>E6X957</accession>